<accession>A0A448WTH9</accession>
<evidence type="ECO:0000256" key="1">
    <source>
        <dbReference type="SAM" id="MobiDB-lite"/>
    </source>
</evidence>
<feature type="compositionally biased region" description="Acidic residues" evidence="1">
    <location>
        <begin position="140"/>
        <end position="156"/>
    </location>
</feature>
<keyword evidence="3" id="KW-1185">Reference proteome</keyword>
<dbReference type="Proteomes" id="UP000784294">
    <property type="component" value="Unassembled WGS sequence"/>
</dbReference>
<reference evidence="2" key="1">
    <citation type="submission" date="2018-11" db="EMBL/GenBank/DDBJ databases">
        <authorList>
            <consortium name="Pathogen Informatics"/>
        </authorList>
    </citation>
    <scope>NUCLEOTIDE SEQUENCE</scope>
</reference>
<sequence length="376" mass="41346">MPSLPSESPPSTPSVWEESFVHSHRWAQPQPRLMKRSPGLQDVANLVNKTDAELADLLVVPTRPPASADVSGGELEPSMTPTIEALRRNDLAEVSLSPIILRRMTALLAYRSEKRKKRQRRCQRQRRHRRCDTRGLDVETNADADDSETDSDEELFVDYGNSSSANSSSSSSSNIINNSGSTSSIEPAYISSNPLFSQIHPSASDSCSASPHTSIRSSLSAAPMPSSWQTGLTSRTIGQIDSCQTLQVVARQQASSQSSTAVVWTDESAHHDRVGEVSQTAGEDELVDQNGLGELSFLDSEAFYGEAWYLPGKDRPCTWIDLATKADMDEVTLSSGELAFSFGTARRNITNIQVNLYHHNPTLRMIRDWVIPIDDL</sequence>
<dbReference type="EMBL" id="CAAALY010043827">
    <property type="protein sequence ID" value="VEL19908.1"/>
    <property type="molecule type" value="Genomic_DNA"/>
</dbReference>
<name>A0A448WTH9_9PLAT</name>
<evidence type="ECO:0000313" key="3">
    <source>
        <dbReference type="Proteomes" id="UP000784294"/>
    </source>
</evidence>
<feature type="region of interest" description="Disordered" evidence="1">
    <location>
        <begin position="201"/>
        <end position="227"/>
    </location>
</feature>
<gene>
    <name evidence="2" type="ORF">PXEA_LOCUS13348</name>
</gene>
<evidence type="ECO:0000313" key="2">
    <source>
        <dbReference type="EMBL" id="VEL19908.1"/>
    </source>
</evidence>
<feature type="compositionally biased region" description="Low complexity" evidence="1">
    <location>
        <begin position="161"/>
        <end position="180"/>
    </location>
</feature>
<organism evidence="2 3">
    <name type="scientific">Protopolystoma xenopodis</name>
    <dbReference type="NCBI Taxonomy" id="117903"/>
    <lineage>
        <taxon>Eukaryota</taxon>
        <taxon>Metazoa</taxon>
        <taxon>Spiralia</taxon>
        <taxon>Lophotrochozoa</taxon>
        <taxon>Platyhelminthes</taxon>
        <taxon>Monogenea</taxon>
        <taxon>Polyopisthocotylea</taxon>
        <taxon>Polystomatidea</taxon>
        <taxon>Polystomatidae</taxon>
        <taxon>Protopolystoma</taxon>
    </lineage>
</organism>
<feature type="compositionally biased region" description="Basic residues" evidence="1">
    <location>
        <begin position="113"/>
        <end position="131"/>
    </location>
</feature>
<dbReference type="AlphaFoldDB" id="A0A448WTH9"/>
<feature type="region of interest" description="Disordered" evidence="1">
    <location>
        <begin position="112"/>
        <end position="180"/>
    </location>
</feature>
<protein>
    <submittedName>
        <fullName evidence="2">Uncharacterized protein</fullName>
    </submittedName>
</protein>
<proteinExistence type="predicted"/>
<comment type="caution">
    <text evidence="2">The sequence shown here is derived from an EMBL/GenBank/DDBJ whole genome shotgun (WGS) entry which is preliminary data.</text>
</comment>